<keyword evidence="1" id="KW-0472">Membrane</keyword>
<organism evidence="2 3">
    <name type="scientific">Neolewinella lacunae</name>
    <dbReference type="NCBI Taxonomy" id="1517758"/>
    <lineage>
        <taxon>Bacteria</taxon>
        <taxon>Pseudomonadati</taxon>
        <taxon>Bacteroidota</taxon>
        <taxon>Saprospiria</taxon>
        <taxon>Saprospirales</taxon>
        <taxon>Lewinellaceae</taxon>
        <taxon>Neolewinella</taxon>
    </lineage>
</organism>
<evidence type="ECO:0000313" key="2">
    <source>
        <dbReference type="EMBL" id="MBC6993319.1"/>
    </source>
</evidence>
<reference evidence="2" key="1">
    <citation type="submission" date="2020-08" db="EMBL/GenBank/DDBJ databases">
        <title>Lewinella bacteria from marine environments.</title>
        <authorList>
            <person name="Zhong Y."/>
        </authorList>
    </citation>
    <scope>NUCLEOTIDE SEQUENCE</scope>
    <source>
        <strain evidence="2">KCTC 42187</strain>
    </source>
</reference>
<feature type="transmembrane region" description="Helical" evidence="1">
    <location>
        <begin position="78"/>
        <end position="97"/>
    </location>
</feature>
<keyword evidence="1" id="KW-1133">Transmembrane helix</keyword>
<keyword evidence="1" id="KW-0812">Transmembrane</keyword>
<dbReference type="Proteomes" id="UP000650081">
    <property type="component" value="Unassembled WGS sequence"/>
</dbReference>
<proteinExistence type="predicted"/>
<dbReference type="EMBL" id="JACSIT010000063">
    <property type="protein sequence ID" value="MBC6993319.1"/>
    <property type="molecule type" value="Genomic_DNA"/>
</dbReference>
<keyword evidence="3" id="KW-1185">Reference proteome</keyword>
<evidence type="ECO:0000256" key="1">
    <source>
        <dbReference type="SAM" id="Phobius"/>
    </source>
</evidence>
<sequence length="98" mass="10510">MLNKNTTLPSRSILIAVPLIASFYLLAAVSLSRGGVVLATPISAIYELITIPVLLFFGSSIMMGIIKYRALSQVLGAYYWLVASVLLITLGLVVYASC</sequence>
<dbReference type="RefSeq" id="WP_187465435.1">
    <property type="nucleotide sequence ID" value="NZ_JACSIT010000063.1"/>
</dbReference>
<comment type="caution">
    <text evidence="2">The sequence shown here is derived from an EMBL/GenBank/DDBJ whole genome shotgun (WGS) entry which is preliminary data.</text>
</comment>
<dbReference type="AlphaFoldDB" id="A0A923PL70"/>
<feature type="transmembrane region" description="Helical" evidence="1">
    <location>
        <begin position="12"/>
        <end position="32"/>
    </location>
</feature>
<accession>A0A923PL70</accession>
<evidence type="ECO:0000313" key="3">
    <source>
        <dbReference type="Proteomes" id="UP000650081"/>
    </source>
</evidence>
<feature type="transmembrane region" description="Helical" evidence="1">
    <location>
        <begin position="44"/>
        <end position="66"/>
    </location>
</feature>
<name>A0A923PL70_9BACT</name>
<protein>
    <submittedName>
        <fullName evidence="2">Uncharacterized protein</fullName>
    </submittedName>
</protein>
<gene>
    <name evidence="2" type="ORF">H9S92_04040</name>
</gene>